<dbReference type="NCBIfam" id="NF038353">
    <property type="entry name" value="FxLYD_dom"/>
    <property type="match status" value="1"/>
</dbReference>
<feature type="domain" description="Zinc-ribbon" evidence="3">
    <location>
        <begin position="2"/>
        <end position="23"/>
    </location>
</feature>
<dbReference type="InterPro" id="IPR047676">
    <property type="entry name" value="FxLYD_dom"/>
</dbReference>
<name>A0A9X4AKB7_9BACI</name>
<dbReference type="Proteomes" id="UP001145072">
    <property type="component" value="Unassembled WGS sequence"/>
</dbReference>
<dbReference type="Pfam" id="PF13240">
    <property type="entry name" value="Zn_Ribbon_1"/>
    <property type="match status" value="1"/>
</dbReference>
<evidence type="ECO:0000313" key="5">
    <source>
        <dbReference type="Proteomes" id="UP001145072"/>
    </source>
</evidence>
<organism evidence="4 5">
    <name type="scientific">Aquibacillus koreensis</name>
    <dbReference type="NCBI Taxonomy" id="279446"/>
    <lineage>
        <taxon>Bacteria</taxon>
        <taxon>Bacillati</taxon>
        <taxon>Bacillota</taxon>
        <taxon>Bacilli</taxon>
        <taxon>Bacillales</taxon>
        <taxon>Bacillaceae</taxon>
        <taxon>Aquibacillus</taxon>
    </lineage>
</organism>
<dbReference type="EMBL" id="JAMQJZ010000025">
    <property type="protein sequence ID" value="MDC3422679.1"/>
    <property type="molecule type" value="Genomic_DNA"/>
</dbReference>
<keyword evidence="2" id="KW-0472">Membrane</keyword>
<accession>A0A9X4AKB7</accession>
<keyword evidence="2" id="KW-0812">Transmembrane</keyword>
<proteinExistence type="predicted"/>
<evidence type="ECO:0000313" key="4">
    <source>
        <dbReference type="EMBL" id="MDC3422679.1"/>
    </source>
</evidence>
<feature type="region of interest" description="Disordered" evidence="1">
    <location>
        <begin position="33"/>
        <end position="53"/>
    </location>
</feature>
<evidence type="ECO:0000256" key="1">
    <source>
        <dbReference type="SAM" id="MobiDB-lite"/>
    </source>
</evidence>
<comment type="caution">
    <text evidence="4">The sequence shown here is derived from an EMBL/GenBank/DDBJ whole genome shotgun (WGS) entry which is preliminary data.</text>
</comment>
<feature type="transmembrane region" description="Helical" evidence="2">
    <location>
        <begin position="67"/>
        <end position="92"/>
    </location>
</feature>
<protein>
    <submittedName>
        <fullName evidence="4">FxLYD domain-containing protein</fullName>
    </submittedName>
</protein>
<reference evidence="4" key="1">
    <citation type="submission" date="2022-06" db="EMBL/GenBank/DDBJ databases">
        <title>Aquibacillus sp. a new bacterium isolated from soil saline samples.</title>
        <authorList>
            <person name="Galisteo C."/>
            <person name="De La Haba R."/>
            <person name="Sanchez-Porro C."/>
            <person name="Ventosa A."/>
        </authorList>
    </citation>
    <scope>NUCLEOTIDE SEQUENCE</scope>
    <source>
        <strain evidence="4">JCM 12387</strain>
    </source>
</reference>
<keyword evidence="2" id="KW-1133">Transmembrane helix</keyword>
<keyword evidence="5" id="KW-1185">Reference proteome</keyword>
<dbReference type="RefSeq" id="WP_259871901.1">
    <property type="nucleotide sequence ID" value="NZ_JAMQJZ010000025.1"/>
</dbReference>
<evidence type="ECO:0000256" key="2">
    <source>
        <dbReference type="SAM" id="Phobius"/>
    </source>
</evidence>
<dbReference type="InterPro" id="IPR011990">
    <property type="entry name" value="TPR-like_helical_dom_sf"/>
</dbReference>
<dbReference type="InterPro" id="IPR026870">
    <property type="entry name" value="Zinc_ribbon_dom"/>
</dbReference>
<dbReference type="Gene3D" id="1.25.40.10">
    <property type="entry name" value="Tetratricopeptide repeat domain"/>
    <property type="match status" value="1"/>
</dbReference>
<evidence type="ECO:0000259" key="3">
    <source>
        <dbReference type="Pfam" id="PF13240"/>
    </source>
</evidence>
<sequence length="413" mass="46274">MFCHQCGEKITESAKFCSSCGAQIDQSNDMIESEDNHIESQSEISSKTPEEPQERVIRSKQKLKKGVGFWIATFLPIVSLVCICAGLIYFYIHQLNVNDEVLAFQKSAEAAALQGDYETAEESLVNAIDLRPNYAVLGQDLEEIERVSSFLEELETIQKTVKKQNFSDAEELLTSFKEKLQTAVGPLFEPIHPELTTIEVTITVGKIKQELDELTTVDALAAKLNTLATLSSEEAAAVKKQIINKIVKISSGRATTALDNNQFSDARSIINEALSYATDDEKLLAFLEKIDQEQTAFETAEQERLEQAMEVAAQEDLHNRTAAVEVLSFESHIDEYGDFYFSGEIKNVATTEINEVTIYYTIYDAEGAYITDSFTSVYPYYIGPGETGTFEDFMYHVSEDATIEIDDITWYLD</sequence>
<gene>
    <name evidence="4" type="ORF">NC661_20195</name>
</gene>
<dbReference type="AlphaFoldDB" id="A0A9X4AKB7"/>